<feature type="domain" description="Replication-associated protein ORF2/G2P" evidence="1">
    <location>
        <begin position="76"/>
        <end position="206"/>
    </location>
</feature>
<dbReference type="KEGG" id="pfaa:MM59RIKEN_31890"/>
<name>A0A830QSU7_9FIRM</name>
<proteinExistence type="predicted"/>
<dbReference type="AlphaFoldDB" id="A0A830QSU7"/>
<sequence>MNALCLGVDANGKKIIKFLGHPVNDNQKTVYYRGKDYPIDMLIKIPCGKCVGCRLEYSRQWANRCMLELQYHDSAYFCTFTYDDDHVPRTYYPDPETGEAFPAMTLQKRDFQLLMKRIRKHFPDDQIRFFACGEYGSQTFRPHYHAIIFGLHLSDLIPYKKVREGGELYTYYNSPSLQECWPYGFVVVGEVTWESCAYTARYVMKKLKGKEADFYGKHNIQPEFTLMSRRPGIARNYYDTHPTLFDTDYINISTPKGGKKFRPPRYFEKLFEVDQPLRSAELKEIKKRMAIESQKAKLTRTSLTGDELLEVEEAAQVNKLKSLRRSLHE</sequence>
<keyword evidence="2" id="KW-0614">Plasmid</keyword>
<dbReference type="EMBL" id="AP023421">
    <property type="protein sequence ID" value="BCK85870.1"/>
    <property type="molecule type" value="Genomic_DNA"/>
</dbReference>
<keyword evidence="3" id="KW-1185">Reference proteome</keyword>
<dbReference type="InterPro" id="IPR056906">
    <property type="entry name" value="ORF2/G2P_dom"/>
</dbReference>
<gene>
    <name evidence="2" type="ORF">MM59RIKEN_31890</name>
</gene>
<protein>
    <recommendedName>
        <fullName evidence="1">Replication-associated protein ORF2/G2P domain-containing protein</fullName>
    </recommendedName>
</protein>
<geneLocation type="plasmid" evidence="2 3">
    <name>pMM59_01</name>
</geneLocation>
<accession>A0A830QSU7</accession>
<evidence type="ECO:0000313" key="3">
    <source>
        <dbReference type="Proteomes" id="UP000679848"/>
    </source>
</evidence>
<organism evidence="2 3">
    <name type="scientific">Pusillibacter faecalis</name>
    <dbReference type="NCBI Taxonomy" id="2714358"/>
    <lineage>
        <taxon>Bacteria</taxon>
        <taxon>Bacillati</taxon>
        <taxon>Bacillota</taxon>
        <taxon>Clostridia</taxon>
        <taxon>Eubacteriales</taxon>
        <taxon>Oscillospiraceae</taxon>
        <taxon>Pusillibacter</taxon>
    </lineage>
</organism>
<evidence type="ECO:0000313" key="2">
    <source>
        <dbReference type="EMBL" id="BCK85870.1"/>
    </source>
</evidence>
<dbReference type="Proteomes" id="UP000679848">
    <property type="component" value="Plasmid pMM59_01"/>
</dbReference>
<evidence type="ECO:0000259" key="1">
    <source>
        <dbReference type="Pfam" id="PF23343"/>
    </source>
</evidence>
<dbReference type="Pfam" id="PF23343">
    <property type="entry name" value="REP_ORF2-G2P"/>
    <property type="match status" value="1"/>
</dbReference>
<reference evidence="2" key="1">
    <citation type="submission" date="2020-09" db="EMBL/GenBank/DDBJ databases">
        <title>New species isolated from human feces.</title>
        <authorList>
            <person name="Kitahara M."/>
            <person name="Shigeno Y."/>
            <person name="Shime M."/>
            <person name="Matsumoto Y."/>
            <person name="Nakamura S."/>
            <person name="Motooka D."/>
            <person name="Fukuoka S."/>
            <person name="Nishikawa H."/>
            <person name="Benno Y."/>
        </authorList>
    </citation>
    <scope>NUCLEOTIDE SEQUENCE</scope>
    <source>
        <strain evidence="2">MM59</strain>
        <plasmid evidence="2">pMM59_01</plasmid>
    </source>
</reference>
<dbReference type="RefSeq" id="WP_213543819.1">
    <property type="nucleotide sequence ID" value="NZ_AP023421.1"/>
</dbReference>